<keyword evidence="2" id="KW-1185">Reference proteome</keyword>
<dbReference type="AlphaFoldDB" id="A0A4Q0SXL9"/>
<reference evidence="2" key="2">
    <citation type="submission" date="2019-02" db="EMBL/GenBank/DDBJ databases">
        <title>Granulicella sibirica sp. nov., a psychrotolerant acidobacterium isolated from an organic soil layer in forested tundra, West Siberia.</title>
        <authorList>
            <person name="Oshkin I.Y."/>
            <person name="Kulichevskaya I.S."/>
            <person name="Rijpstra W.I.C."/>
            <person name="Sinninghe Damste J.S."/>
            <person name="Rakitin A.L."/>
            <person name="Ravin N.V."/>
            <person name="Dedysh S.N."/>
        </authorList>
    </citation>
    <scope>NUCLEOTIDE SEQUENCE [LARGE SCALE GENOMIC DNA]</scope>
    <source>
        <strain evidence="2">AF10</strain>
    </source>
</reference>
<accession>A0A4Q0SXL9</accession>
<dbReference type="Proteomes" id="UP000289437">
    <property type="component" value="Unassembled WGS sequence"/>
</dbReference>
<name>A0A4Q0SXL9_9BACT</name>
<evidence type="ECO:0000313" key="1">
    <source>
        <dbReference type="EMBL" id="RXH54740.1"/>
    </source>
</evidence>
<proteinExistence type="predicted"/>
<organism evidence="1 2">
    <name type="scientific">Granulicella sibirica</name>
    <dbReference type="NCBI Taxonomy" id="2479048"/>
    <lineage>
        <taxon>Bacteria</taxon>
        <taxon>Pseudomonadati</taxon>
        <taxon>Acidobacteriota</taxon>
        <taxon>Terriglobia</taxon>
        <taxon>Terriglobales</taxon>
        <taxon>Acidobacteriaceae</taxon>
        <taxon>Granulicella</taxon>
    </lineage>
</organism>
<comment type="caution">
    <text evidence="1">The sequence shown here is derived from an EMBL/GenBank/DDBJ whole genome shotgun (WGS) entry which is preliminary data.</text>
</comment>
<dbReference type="EMBL" id="RDSM01000003">
    <property type="protein sequence ID" value="RXH54740.1"/>
    <property type="molecule type" value="Genomic_DNA"/>
</dbReference>
<evidence type="ECO:0000313" key="2">
    <source>
        <dbReference type="Proteomes" id="UP000289437"/>
    </source>
</evidence>
<reference evidence="1 2" key="1">
    <citation type="submission" date="2018-11" db="EMBL/GenBank/DDBJ databases">
        <authorList>
            <person name="Mardanov A.V."/>
            <person name="Ravin N.V."/>
            <person name="Dedysh S.N."/>
        </authorList>
    </citation>
    <scope>NUCLEOTIDE SEQUENCE [LARGE SCALE GENOMIC DNA]</scope>
    <source>
        <strain evidence="1 2">AF10</strain>
    </source>
</reference>
<sequence>MIEELLETGWKETGLKQTSARSEADAAPRRVARAAGLVMA</sequence>
<gene>
    <name evidence="1" type="ORF">GRAN_3844</name>
</gene>
<protein>
    <submittedName>
        <fullName evidence="1">Uncharacterized protein</fullName>
    </submittedName>
</protein>